<name>A0A8S1M3A3_PARPR</name>
<accession>A0A8S1M3A3</accession>
<gene>
    <name evidence="1" type="ORF">PPRIM_AZ9-3.1.T0520103</name>
</gene>
<protein>
    <submittedName>
        <fullName evidence="1">Uncharacterized protein</fullName>
    </submittedName>
</protein>
<organism evidence="1 2">
    <name type="scientific">Paramecium primaurelia</name>
    <dbReference type="NCBI Taxonomy" id="5886"/>
    <lineage>
        <taxon>Eukaryota</taxon>
        <taxon>Sar</taxon>
        <taxon>Alveolata</taxon>
        <taxon>Ciliophora</taxon>
        <taxon>Intramacronucleata</taxon>
        <taxon>Oligohymenophorea</taxon>
        <taxon>Peniculida</taxon>
        <taxon>Parameciidae</taxon>
        <taxon>Paramecium</taxon>
    </lineage>
</organism>
<evidence type="ECO:0000313" key="2">
    <source>
        <dbReference type="Proteomes" id="UP000688137"/>
    </source>
</evidence>
<evidence type="ECO:0000313" key="1">
    <source>
        <dbReference type="EMBL" id="CAD8074149.1"/>
    </source>
</evidence>
<comment type="caution">
    <text evidence="1">The sequence shown here is derived from an EMBL/GenBank/DDBJ whole genome shotgun (WGS) entry which is preliminary data.</text>
</comment>
<dbReference type="Proteomes" id="UP000688137">
    <property type="component" value="Unassembled WGS sequence"/>
</dbReference>
<dbReference type="EMBL" id="CAJJDM010000052">
    <property type="protein sequence ID" value="CAD8074149.1"/>
    <property type="molecule type" value="Genomic_DNA"/>
</dbReference>
<keyword evidence="2" id="KW-1185">Reference proteome</keyword>
<dbReference type="AlphaFoldDB" id="A0A8S1M3A3"/>
<reference evidence="1" key="1">
    <citation type="submission" date="2021-01" db="EMBL/GenBank/DDBJ databases">
        <authorList>
            <consortium name="Genoscope - CEA"/>
            <person name="William W."/>
        </authorList>
    </citation>
    <scope>NUCLEOTIDE SEQUENCE</scope>
</reference>
<sequence>MSNLFTFSNVNTIKDTDSISNKRNLLIFEKYIQNKLKKTTVVGLSKQKNLDQSINTCNMYKENLKQSSQLSFNNSDLKSHRFNQSEKSLASILINKQNETNSIKASSRPSSIHKKVSFQNLVLVINTNIGIQKKEKLIDKESKLRNRQFFNSNQIIQQ</sequence>
<proteinExistence type="predicted"/>